<evidence type="ECO:0000256" key="1">
    <source>
        <dbReference type="ARBA" id="ARBA00007806"/>
    </source>
</evidence>
<sequence length="814" mass="94106">MENLTEENKKEGVTDFSGNYIEKFQDKNVEEFFSGALVTWEKQEDAFLFHGELASLEIRVIAADILKFRHGISGYFEDDFSYSIDPSFQPEELNYKFEDQKATFVIKTDILKCYISKTTLQTKIVTLDGTAVLEDEKGFHWQDHKHYGGHISICTRVLHEGEKFYGLGDKTGNLNLIGTKRELWGTDCYGYGNESDPVYKNIPFYMGQHSQVGYGIFMDNTFRSFFDFGKERKTVCSYWSQGGEMRYYYIHGPKLIDVVSKYARLTGKPQLPPKWALGYHQSKWSYYPESVVRKLGDEFRSREIPCDVIHLDIDYMDEFRCFTWDDKKFPNPKKMISDLKNQGFKTVVIIDPGIKIDKNYRVYQEGMKGNHFCQRMDGDLLKASVWPGLCHFPDFTQKKTREWWATLFDGLIENGVDGVWNDMNEPATFEDGTFPNDVRHDFDGHPGSHRKGHNVYGSLMAQSTWAGQKQYMKNKRPFTISRSAYAGIQKYASVWTGDNMASWEHLKIANIQCQRLAASGISFAGSDVGGFIGSPDGELYTRWIQMAVFHPFFRTHSSGDHGDKEPWKFDQKYVDIVRRFIEMRYELMPYIYSVFQNHSETGIPMIRSLHLEGHIDPETFYREEEFFLGDHLMVCPVSEPGKSSRRMYLTSGQWYNYWSDQLIDGGLEIKVDTPLNQIPIFIRQGAIIPKQPKMQYVDEFVFDELTLECYKPASSTASYIYEDSGDGYDYLESKGFVKKQLTSAIEGNYWLISQVLDGEFASTYQTYEIRLHGLQQMPSQVVVDNEDVTTNAKLESGIVSLSIDKNFKQLIIKQ</sequence>
<dbReference type="SUPFAM" id="SSF51011">
    <property type="entry name" value="Glycosyl hydrolase domain"/>
    <property type="match status" value="1"/>
</dbReference>
<dbReference type="Pfam" id="PF01055">
    <property type="entry name" value="Glyco_hydro_31_2nd"/>
    <property type="match status" value="1"/>
</dbReference>
<evidence type="ECO:0000259" key="6">
    <source>
        <dbReference type="Pfam" id="PF13802"/>
    </source>
</evidence>
<protein>
    <submittedName>
        <fullName evidence="8">Alpha-glucosidase</fullName>
    </submittedName>
</protein>
<dbReference type="Pfam" id="PF13802">
    <property type="entry name" value="Gal_mutarotas_2"/>
    <property type="match status" value="1"/>
</dbReference>
<organism evidence="8 9">
    <name type="scientific">Reichenbachiella faecimaris</name>
    <dbReference type="NCBI Taxonomy" id="692418"/>
    <lineage>
        <taxon>Bacteria</taxon>
        <taxon>Pseudomonadati</taxon>
        <taxon>Bacteroidota</taxon>
        <taxon>Cytophagia</taxon>
        <taxon>Cytophagales</taxon>
        <taxon>Reichenbachiellaceae</taxon>
        <taxon>Reichenbachiella</taxon>
    </lineage>
</organism>
<proteinExistence type="inferred from homology"/>
<feature type="domain" description="Glycoside hydrolase family 31 N-terminal" evidence="6">
    <location>
        <begin position="56"/>
        <end position="227"/>
    </location>
</feature>
<dbReference type="Gene3D" id="3.20.20.80">
    <property type="entry name" value="Glycosidases"/>
    <property type="match status" value="1"/>
</dbReference>
<dbReference type="PANTHER" id="PTHR22762:SF120">
    <property type="entry name" value="HETEROGLYCAN GLUCOSIDASE 1"/>
    <property type="match status" value="1"/>
</dbReference>
<dbReference type="CDD" id="cd06604">
    <property type="entry name" value="GH31_glucosidase_II_MalA"/>
    <property type="match status" value="1"/>
</dbReference>
<evidence type="ECO:0000259" key="7">
    <source>
        <dbReference type="Pfam" id="PF21365"/>
    </source>
</evidence>
<keyword evidence="9" id="KW-1185">Reference proteome</keyword>
<reference evidence="8 9" key="1">
    <citation type="submission" date="2017-04" db="EMBL/GenBank/DDBJ databases">
        <authorList>
            <person name="Afonso C.L."/>
            <person name="Miller P.J."/>
            <person name="Scott M.A."/>
            <person name="Spackman E."/>
            <person name="Goraichik I."/>
            <person name="Dimitrov K.M."/>
            <person name="Suarez D.L."/>
            <person name="Swayne D.E."/>
        </authorList>
    </citation>
    <scope>NUCLEOTIDE SEQUENCE [LARGE SCALE GENOMIC DNA]</scope>
    <source>
        <strain evidence="8 9">DSM 26133</strain>
    </source>
</reference>
<gene>
    <name evidence="8" type="ORF">SAMN04488029_1633</name>
</gene>
<dbReference type="Proteomes" id="UP000192472">
    <property type="component" value="Unassembled WGS sequence"/>
</dbReference>
<dbReference type="OrthoDB" id="176168at2"/>
<evidence type="ECO:0000256" key="2">
    <source>
        <dbReference type="ARBA" id="ARBA00022801"/>
    </source>
</evidence>
<keyword evidence="2 4" id="KW-0378">Hydrolase</keyword>
<dbReference type="PANTHER" id="PTHR22762">
    <property type="entry name" value="ALPHA-GLUCOSIDASE"/>
    <property type="match status" value="1"/>
</dbReference>
<dbReference type="InterPro" id="IPR000322">
    <property type="entry name" value="Glyco_hydro_31_TIM"/>
</dbReference>
<dbReference type="EMBL" id="FWYF01000002">
    <property type="protein sequence ID" value="SMD33732.1"/>
    <property type="molecule type" value="Genomic_DNA"/>
</dbReference>
<evidence type="ECO:0000256" key="3">
    <source>
        <dbReference type="ARBA" id="ARBA00023295"/>
    </source>
</evidence>
<dbReference type="PROSITE" id="PS00129">
    <property type="entry name" value="GLYCOSYL_HYDROL_F31_1"/>
    <property type="match status" value="1"/>
</dbReference>
<comment type="similarity">
    <text evidence="1 4">Belongs to the glycosyl hydrolase 31 family.</text>
</comment>
<accession>A0A1W2GB85</accession>
<evidence type="ECO:0000259" key="5">
    <source>
        <dbReference type="Pfam" id="PF01055"/>
    </source>
</evidence>
<dbReference type="SUPFAM" id="SSF74650">
    <property type="entry name" value="Galactose mutarotase-like"/>
    <property type="match status" value="1"/>
</dbReference>
<dbReference type="InterPro" id="IPR025887">
    <property type="entry name" value="Glyco_hydro_31_N_dom"/>
</dbReference>
<dbReference type="Pfam" id="PF21365">
    <property type="entry name" value="Glyco_hydro_31_3rd"/>
    <property type="match status" value="1"/>
</dbReference>
<keyword evidence="3 4" id="KW-0326">Glycosidase</keyword>
<dbReference type="GO" id="GO:0030246">
    <property type="term" value="F:carbohydrate binding"/>
    <property type="evidence" value="ECO:0007669"/>
    <property type="project" value="InterPro"/>
</dbReference>
<dbReference type="STRING" id="692418.SAMN04488029_1633"/>
<evidence type="ECO:0000256" key="4">
    <source>
        <dbReference type="RuleBase" id="RU361185"/>
    </source>
</evidence>
<dbReference type="InterPro" id="IPR048395">
    <property type="entry name" value="Glyco_hydro_31_C"/>
</dbReference>
<dbReference type="AlphaFoldDB" id="A0A1W2GB85"/>
<dbReference type="CDD" id="cd14752">
    <property type="entry name" value="GH31_N"/>
    <property type="match status" value="1"/>
</dbReference>
<dbReference type="Gene3D" id="2.60.40.1760">
    <property type="entry name" value="glycosyl hydrolase (family 31)"/>
    <property type="match status" value="1"/>
</dbReference>
<dbReference type="InterPro" id="IPR030458">
    <property type="entry name" value="Glyco_hydro_31_AS"/>
</dbReference>
<feature type="domain" description="Glycosyl hydrolase family 31 C-terminal" evidence="7">
    <location>
        <begin position="602"/>
        <end position="688"/>
    </location>
</feature>
<dbReference type="RefSeq" id="WP_084372134.1">
    <property type="nucleotide sequence ID" value="NZ_FWYF01000002.1"/>
</dbReference>
<name>A0A1W2GB85_REIFA</name>
<feature type="domain" description="Glycoside hydrolase family 31 TIM barrel" evidence="5">
    <location>
        <begin position="269"/>
        <end position="593"/>
    </location>
</feature>
<dbReference type="InterPro" id="IPR011013">
    <property type="entry name" value="Gal_mutarotase_sf_dom"/>
</dbReference>
<evidence type="ECO:0000313" key="9">
    <source>
        <dbReference type="Proteomes" id="UP000192472"/>
    </source>
</evidence>
<dbReference type="SUPFAM" id="SSF51445">
    <property type="entry name" value="(Trans)glycosidases"/>
    <property type="match status" value="1"/>
</dbReference>
<evidence type="ECO:0000313" key="8">
    <source>
        <dbReference type="EMBL" id="SMD33732.1"/>
    </source>
</evidence>
<dbReference type="Gene3D" id="2.60.40.1180">
    <property type="entry name" value="Golgi alpha-mannosidase II"/>
    <property type="match status" value="2"/>
</dbReference>
<dbReference type="InterPro" id="IPR013780">
    <property type="entry name" value="Glyco_hydro_b"/>
</dbReference>
<dbReference type="GO" id="GO:0005975">
    <property type="term" value="P:carbohydrate metabolic process"/>
    <property type="evidence" value="ECO:0007669"/>
    <property type="project" value="InterPro"/>
</dbReference>
<dbReference type="GO" id="GO:0004553">
    <property type="term" value="F:hydrolase activity, hydrolyzing O-glycosyl compounds"/>
    <property type="evidence" value="ECO:0007669"/>
    <property type="project" value="InterPro"/>
</dbReference>
<dbReference type="InterPro" id="IPR017853">
    <property type="entry name" value="GH"/>
</dbReference>